<dbReference type="InterPro" id="IPR004408">
    <property type="entry name" value="Biotin_CoA_COase_ligase"/>
</dbReference>
<dbReference type="Gene3D" id="2.30.30.100">
    <property type="match status" value="1"/>
</dbReference>
<name>A0ABY7YX12_9HYPH</name>
<evidence type="ECO:0000256" key="2">
    <source>
        <dbReference type="ARBA" id="ARBA00022741"/>
    </source>
</evidence>
<accession>A0ABY7YX12</accession>
<dbReference type="PROSITE" id="PS51733">
    <property type="entry name" value="BPL_LPL_CATALYTIC"/>
    <property type="match status" value="1"/>
</dbReference>
<evidence type="ECO:0000313" key="8">
    <source>
        <dbReference type="EMBL" id="WDR05913.1"/>
    </source>
</evidence>
<keyword evidence="1 8" id="KW-0436">Ligase</keyword>
<dbReference type="EC" id="6.3.4.15" evidence="5"/>
<keyword evidence="3" id="KW-0067">ATP-binding</keyword>
<evidence type="ECO:0000256" key="1">
    <source>
        <dbReference type="ARBA" id="ARBA00022598"/>
    </source>
</evidence>
<protein>
    <recommendedName>
        <fullName evidence="5">biotin--[biotin carboxyl-carrier protein] ligase</fullName>
        <ecNumber evidence="5">6.3.4.15</ecNumber>
    </recommendedName>
</protein>
<gene>
    <name evidence="8" type="ORF">PSQ90_00075</name>
</gene>
<dbReference type="CDD" id="cd16442">
    <property type="entry name" value="BPL"/>
    <property type="match status" value="1"/>
</dbReference>
<sequence length="278" mass="28588">MTAFALGAKARAAGYRLRGFDAVGSTNCEALAAAASGDPGGIWFAALQQTAGRGRRGRQWSTPYGNLAATLLIIPDADASAAATLGFVAGVALNRALCQLLPETSIRIGVDGADGGGQSQGTRIALKWPNDVLADGAKLAGILLEAQKLDDGRHAIAIGCGVNALAAPDGLPYPATSLTELGTGRTAQQVFETLSDCWVEVFGLWADGRGTAQVLQYWREAAAGIGSPVAINQNGQIVRGIFETIDDTGRLIVRADNDARIAITAGDVHFGATASARS</sequence>
<dbReference type="InterPro" id="IPR008988">
    <property type="entry name" value="Transcriptional_repressor_C"/>
</dbReference>
<dbReference type="InterPro" id="IPR004143">
    <property type="entry name" value="BPL_LPL_catalytic"/>
</dbReference>
<dbReference type="InterPro" id="IPR003142">
    <property type="entry name" value="BPL_C"/>
</dbReference>
<keyword evidence="2" id="KW-0547">Nucleotide-binding</keyword>
<dbReference type="PANTHER" id="PTHR12835">
    <property type="entry name" value="BIOTIN PROTEIN LIGASE"/>
    <property type="match status" value="1"/>
</dbReference>
<organism evidence="8 9">
    <name type="scientific">Devosia rhodophyticola</name>
    <dbReference type="NCBI Taxonomy" id="3026423"/>
    <lineage>
        <taxon>Bacteria</taxon>
        <taxon>Pseudomonadati</taxon>
        <taxon>Pseudomonadota</taxon>
        <taxon>Alphaproteobacteria</taxon>
        <taxon>Hyphomicrobiales</taxon>
        <taxon>Devosiaceae</taxon>
        <taxon>Devosia</taxon>
    </lineage>
</organism>
<keyword evidence="9" id="KW-1185">Reference proteome</keyword>
<feature type="domain" description="BPL/LPL catalytic" evidence="7">
    <location>
        <begin position="16"/>
        <end position="206"/>
    </location>
</feature>
<evidence type="ECO:0000256" key="6">
    <source>
        <dbReference type="ARBA" id="ARBA00047846"/>
    </source>
</evidence>
<proteinExistence type="predicted"/>
<dbReference type="RefSeq" id="WP_282211431.1">
    <property type="nucleotide sequence ID" value="NZ_CP118247.1"/>
</dbReference>
<dbReference type="Gene3D" id="3.30.930.10">
    <property type="entry name" value="Bira Bifunctional Protein, Domain 2"/>
    <property type="match status" value="1"/>
</dbReference>
<dbReference type="Pfam" id="PF02237">
    <property type="entry name" value="BPL_C"/>
    <property type="match status" value="1"/>
</dbReference>
<dbReference type="EMBL" id="CP118247">
    <property type="protein sequence ID" value="WDR05913.1"/>
    <property type="molecule type" value="Genomic_DNA"/>
</dbReference>
<dbReference type="InterPro" id="IPR045864">
    <property type="entry name" value="aa-tRNA-synth_II/BPL/LPL"/>
</dbReference>
<evidence type="ECO:0000256" key="4">
    <source>
        <dbReference type="ARBA" id="ARBA00023267"/>
    </source>
</evidence>
<dbReference type="Proteomes" id="UP001222118">
    <property type="component" value="Chromosome"/>
</dbReference>
<evidence type="ECO:0000259" key="7">
    <source>
        <dbReference type="PROSITE" id="PS51733"/>
    </source>
</evidence>
<evidence type="ECO:0000313" key="9">
    <source>
        <dbReference type="Proteomes" id="UP001222118"/>
    </source>
</evidence>
<keyword evidence="4" id="KW-0092">Biotin</keyword>
<dbReference type="Pfam" id="PF03099">
    <property type="entry name" value="BPL_LplA_LipB"/>
    <property type="match status" value="1"/>
</dbReference>
<comment type="catalytic activity">
    <reaction evidence="6">
        <text>biotin + L-lysyl-[protein] + ATP = N(6)-biotinyl-L-lysyl-[protein] + AMP + diphosphate + H(+)</text>
        <dbReference type="Rhea" id="RHEA:11756"/>
        <dbReference type="Rhea" id="RHEA-COMP:9752"/>
        <dbReference type="Rhea" id="RHEA-COMP:10505"/>
        <dbReference type="ChEBI" id="CHEBI:15378"/>
        <dbReference type="ChEBI" id="CHEBI:29969"/>
        <dbReference type="ChEBI" id="CHEBI:30616"/>
        <dbReference type="ChEBI" id="CHEBI:33019"/>
        <dbReference type="ChEBI" id="CHEBI:57586"/>
        <dbReference type="ChEBI" id="CHEBI:83144"/>
        <dbReference type="ChEBI" id="CHEBI:456215"/>
        <dbReference type="EC" id="6.3.4.15"/>
    </reaction>
</comment>
<reference evidence="8 9" key="1">
    <citation type="submission" date="2023-02" db="EMBL/GenBank/DDBJ databases">
        <title>Devosia chondri sp. nov., isolated from the phycosphere of marine algae.</title>
        <authorList>
            <person name="Kim J.M."/>
            <person name="Lee J.K."/>
            <person name="Choi B.J."/>
            <person name="Bayburt H."/>
            <person name="Jeon C.O."/>
        </authorList>
    </citation>
    <scope>NUCLEOTIDE SEQUENCE [LARGE SCALE GENOMIC DNA]</scope>
    <source>
        <strain evidence="8 9">G2-5</strain>
    </source>
</reference>
<evidence type="ECO:0000256" key="5">
    <source>
        <dbReference type="ARBA" id="ARBA00024227"/>
    </source>
</evidence>
<evidence type="ECO:0000256" key="3">
    <source>
        <dbReference type="ARBA" id="ARBA00022840"/>
    </source>
</evidence>
<dbReference type="SUPFAM" id="SSF50037">
    <property type="entry name" value="C-terminal domain of transcriptional repressors"/>
    <property type="match status" value="1"/>
</dbReference>
<dbReference type="PANTHER" id="PTHR12835:SF5">
    <property type="entry name" value="BIOTIN--PROTEIN LIGASE"/>
    <property type="match status" value="1"/>
</dbReference>
<dbReference type="GO" id="GO:0016874">
    <property type="term" value="F:ligase activity"/>
    <property type="evidence" value="ECO:0007669"/>
    <property type="project" value="UniProtKB-KW"/>
</dbReference>
<dbReference type="SUPFAM" id="SSF55681">
    <property type="entry name" value="Class II aaRS and biotin synthetases"/>
    <property type="match status" value="1"/>
</dbReference>